<dbReference type="RefSeq" id="WP_248010235.1">
    <property type="nucleotide sequence ID" value="NZ_JAJHVV010000012.1"/>
</dbReference>
<dbReference type="InterPro" id="IPR010732">
    <property type="entry name" value="T6SS_TssG-like"/>
</dbReference>
<name>A0A9X1XNF3_9VIBR</name>
<keyword evidence="2" id="KW-1185">Reference proteome</keyword>
<reference evidence="1" key="1">
    <citation type="submission" date="2021-11" db="EMBL/GenBank/DDBJ databases">
        <title>Vibrio ZSDE26 sp. nov. and Vibrio ZSDZ34 sp. nov., isolated from coastal seawater in Qingdao.</title>
        <authorList>
            <person name="Zhang P."/>
        </authorList>
    </citation>
    <scope>NUCLEOTIDE SEQUENCE</scope>
    <source>
        <strain evidence="1">ZSDE26</strain>
    </source>
</reference>
<organism evidence="1 2">
    <name type="scientific">Vibrio amylolyticus</name>
    <dbReference type="NCBI Taxonomy" id="2847292"/>
    <lineage>
        <taxon>Bacteria</taxon>
        <taxon>Pseudomonadati</taxon>
        <taxon>Pseudomonadota</taxon>
        <taxon>Gammaproteobacteria</taxon>
        <taxon>Vibrionales</taxon>
        <taxon>Vibrionaceae</taxon>
        <taxon>Vibrio</taxon>
    </lineage>
</organism>
<gene>
    <name evidence="1" type="ORF">KP803_17925</name>
</gene>
<evidence type="ECO:0000313" key="1">
    <source>
        <dbReference type="EMBL" id="MCK6265158.1"/>
    </source>
</evidence>
<protein>
    <submittedName>
        <fullName evidence="1">Type VI secretion system baseplate subunit TssG</fullName>
    </submittedName>
</protein>
<comment type="caution">
    <text evidence="1">The sequence shown here is derived from an EMBL/GenBank/DDBJ whole genome shotgun (WGS) entry which is preliminary data.</text>
</comment>
<evidence type="ECO:0000313" key="2">
    <source>
        <dbReference type="Proteomes" id="UP001139559"/>
    </source>
</evidence>
<accession>A0A9X1XNF3</accession>
<dbReference type="Proteomes" id="UP001139559">
    <property type="component" value="Unassembled WGS sequence"/>
</dbReference>
<dbReference type="AlphaFoldDB" id="A0A9X1XNF3"/>
<dbReference type="EMBL" id="JAJHVV010000012">
    <property type="protein sequence ID" value="MCK6265158.1"/>
    <property type="molecule type" value="Genomic_DNA"/>
</dbReference>
<proteinExistence type="predicted"/>
<sequence length="310" mass="35936">MSLIRDLSQQPQEWEFAQAMRQLSQFVLNQPNKIRLELKAEVMPAGDSSDIQYFSLKNNVAKLRLTKSALAGVQGVIPNYLYEELLAALHREDHALKDFLDVMNQRHYEILYRVTMKQSLLLDQEISVKRSELLYQLANLSKKHHHYFQYCTLLNQNSRHLPTLAKMLTDFFPYRFQVKTRPSVRQKLPIDSLTRLGTEQHFNSRLGQGFLLGKTCHAQFSRIDIFILMDNENEYRQTVNDSNLALKVRELSQHYLRDSTPISIYLSVQRAFLAQPMLTSNFANSARLGEATCLAPERYPAETVNILLNS</sequence>
<dbReference type="Pfam" id="PF06996">
    <property type="entry name" value="T6SS_TssG"/>
    <property type="match status" value="1"/>
</dbReference>
<dbReference type="PANTHER" id="PTHR35564:SF4">
    <property type="entry name" value="CYTOPLASMIC PROTEIN"/>
    <property type="match status" value="1"/>
</dbReference>
<dbReference type="PANTHER" id="PTHR35564">
    <property type="match status" value="1"/>
</dbReference>